<evidence type="ECO:0000256" key="5">
    <source>
        <dbReference type="ARBA" id="ARBA00022723"/>
    </source>
</evidence>
<dbReference type="AlphaFoldDB" id="A0A7V2WSK4"/>
<dbReference type="InterPro" id="IPR050099">
    <property type="entry name" value="SIS_GmhA/DiaA_subfam"/>
</dbReference>
<comment type="function">
    <text evidence="9">Catalyzes the isomerization of sedoheptulose 7-phosphate in D-glycero-D-manno-heptose 7-phosphate.</text>
</comment>
<evidence type="ECO:0000256" key="7">
    <source>
        <dbReference type="ARBA" id="ARBA00023235"/>
    </source>
</evidence>
<dbReference type="GO" id="GO:0008270">
    <property type="term" value="F:zinc ion binding"/>
    <property type="evidence" value="ECO:0007669"/>
    <property type="project" value="UniProtKB-UniRule"/>
</dbReference>
<dbReference type="UniPathway" id="UPA00041">
    <property type="reaction ID" value="UER00436"/>
</dbReference>
<comment type="pathway">
    <text evidence="9">Carbohydrate biosynthesis; D-glycero-D-manno-heptose 7-phosphate biosynthesis; D-glycero-alpha-D-manno-heptose 7-phosphate and D-glycero-beta-D-manno-heptose 7-phosphate from sedoheptulose 7-phosphate: step 1/1.</text>
</comment>
<feature type="binding site" evidence="9">
    <location>
        <position position="61"/>
    </location>
    <ligand>
        <name>Zn(2+)</name>
        <dbReference type="ChEBI" id="CHEBI:29105"/>
    </ligand>
</feature>
<reference evidence="11" key="1">
    <citation type="journal article" date="2020" name="mSystems">
        <title>Genome- and Community-Level Interaction Insights into Carbon Utilization and Element Cycling Functions of Hydrothermarchaeota in Hydrothermal Sediment.</title>
        <authorList>
            <person name="Zhou Z."/>
            <person name="Liu Y."/>
            <person name="Xu W."/>
            <person name="Pan J."/>
            <person name="Luo Z.H."/>
            <person name="Li M."/>
        </authorList>
    </citation>
    <scope>NUCLEOTIDE SEQUENCE [LARGE SCALE GENOMIC DNA]</scope>
    <source>
        <strain evidence="11">HyVt-503</strain>
    </source>
</reference>
<dbReference type="Proteomes" id="UP000885797">
    <property type="component" value="Unassembled WGS sequence"/>
</dbReference>
<proteinExistence type="inferred from homology"/>
<comment type="similarity">
    <text evidence="3 9">Belongs to the SIS family. GmhA subfamily.</text>
</comment>
<feature type="binding site" evidence="9">
    <location>
        <position position="172"/>
    </location>
    <ligand>
        <name>Zn(2+)</name>
        <dbReference type="ChEBI" id="CHEBI:29105"/>
    </ligand>
</feature>
<dbReference type="InterPro" id="IPR001347">
    <property type="entry name" value="SIS_dom"/>
</dbReference>
<keyword evidence="7 9" id="KW-0413">Isomerase</keyword>
<gene>
    <name evidence="9" type="primary">gmhA</name>
    <name evidence="11" type="ORF">ENJ63_00440</name>
</gene>
<dbReference type="GO" id="GO:0097367">
    <property type="term" value="F:carbohydrate derivative binding"/>
    <property type="evidence" value="ECO:0007669"/>
    <property type="project" value="InterPro"/>
</dbReference>
<dbReference type="SUPFAM" id="SSF53697">
    <property type="entry name" value="SIS domain"/>
    <property type="match status" value="1"/>
</dbReference>
<dbReference type="HAMAP" id="MF_00067">
    <property type="entry name" value="GmhA"/>
    <property type="match status" value="1"/>
</dbReference>
<evidence type="ECO:0000256" key="1">
    <source>
        <dbReference type="ARBA" id="ARBA00000348"/>
    </source>
</evidence>
<feature type="binding site" evidence="9">
    <location>
        <begin position="52"/>
        <end position="54"/>
    </location>
    <ligand>
        <name>substrate</name>
    </ligand>
</feature>
<keyword evidence="4 9" id="KW-0963">Cytoplasm</keyword>
<feature type="binding site" evidence="9">
    <location>
        <position position="172"/>
    </location>
    <ligand>
        <name>substrate</name>
    </ligand>
</feature>
<dbReference type="GO" id="GO:2001061">
    <property type="term" value="P:D-glycero-D-manno-heptose 7-phosphate biosynthetic process"/>
    <property type="evidence" value="ECO:0007669"/>
    <property type="project" value="UniProtKB-UniPathway"/>
</dbReference>
<dbReference type="InterPro" id="IPR004515">
    <property type="entry name" value="Phosphoheptose_Isoase"/>
</dbReference>
<dbReference type="InterPro" id="IPR035461">
    <property type="entry name" value="GmhA/DiaA"/>
</dbReference>
<evidence type="ECO:0000259" key="10">
    <source>
        <dbReference type="PROSITE" id="PS51464"/>
    </source>
</evidence>
<keyword evidence="8 9" id="KW-0119">Carbohydrate metabolism</keyword>
<dbReference type="PROSITE" id="PS51464">
    <property type="entry name" value="SIS"/>
    <property type="match status" value="1"/>
</dbReference>
<feature type="binding site" evidence="9">
    <location>
        <position position="65"/>
    </location>
    <ligand>
        <name>substrate</name>
    </ligand>
</feature>
<comment type="cofactor">
    <cofactor evidence="9">
        <name>Zn(2+)</name>
        <dbReference type="ChEBI" id="CHEBI:29105"/>
    </cofactor>
    <text evidence="9">Binds 1 zinc ion per subunit.</text>
</comment>
<dbReference type="EC" id="5.3.1.28" evidence="9"/>
<dbReference type="PANTHER" id="PTHR30390:SF6">
    <property type="entry name" value="DNAA INITIATOR-ASSOCIATING PROTEIN DIAA"/>
    <property type="match status" value="1"/>
</dbReference>
<feature type="binding site" evidence="9">
    <location>
        <position position="180"/>
    </location>
    <ligand>
        <name>Zn(2+)</name>
        <dbReference type="ChEBI" id="CHEBI:29105"/>
    </ligand>
</feature>
<organism evidence="11">
    <name type="scientific">Dissulfuribacter thermophilus</name>
    <dbReference type="NCBI Taxonomy" id="1156395"/>
    <lineage>
        <taxon>Bacteria</taxon>
        <taxon>Pseudomonadati</taxon>
        <taxon>Thermodesulfobacteriota</taxon>
        <taxon>Dissulfuribacteria</taxon>
        <taxon>Dissulfuribacterales</taxon>
        <taxon>Dissulfuribacteraceae</taxon>
        <taxon>Dissulfuribacter</taxon>
    </lineage>
</organism>
<evidence type="ECO:0000256" key="6">
    <source>
        <dbReference type="ARBA" id="ARBA00022833"/>
    </source>
</evidence>
<feature type="binding site" evidence="9">
    <location>
        <begin position="120"/>
        <end position="122"/>
    </location>
    <ligand>
        <name>substrate</name>
    </ligand>
</feature>
<dbReference type="EMBL" id="DRND01000041">
    <property type="protein sequence ID" value="HFC46331.1"/>
    <property type="molecule type" value="Genomic_DNA"/>
</dbReference>
<dbReference type="GO" id="GO:0008968">
    <property type="term" value="F:D-sedoheptulose 7-phosphate isomerase activity"/>
    <property type="evidence" value="ECO:0007669"/>
    <property type="project" value="UniProtKB-UniRule"/>
</dbReference>
<dbReference type="InterPro" id="IPR046348">
    <property type="entry name" value="SIS_dom_sf"/>
</dbReference>
<dbReference type="PANTHER" id="PTHR30390">
    <property type="entry name" value="SEDOHEPTULOSE 7-PHOSPHATE ISOMERASE / DNAA INITIATOR-ASSOCIATING FACTOR FOR REPLICATION INITIATION"/>
    <property type="match status" value="1"/>
</dbReference>
<evidence type="ECO:0000256" key="3">
    <source>
        <dbReference type="ARBA" id="ARBA00009894"/>
    </source>
</evidence>
<dbReference type="Pfam" id="PF13580">
    <property type="entry name" value="SIS_2"/>
    <property type="match status" value="1"/>
</dbReference>
<keyword evidence="6 9" id="KW-0862">Zinc</keyword>
<feature type="binding site" evidence="9">
    <location>
        <position position="125"/>
    </location>
    <ligand>
        <name>substrate</name>
    </ligand>
</feature>
<name>A0A7V2WSK4_9BACT</name>
<evidence type="ECO:0000256" key="9">
    <source>
        <dbReference type="HAMAP-Rule" id="MF_00067"/>
    </source>
</evidence>
<feature type="domain" description="SIS" evidence="10">
    <location>
        <begin position="37"/>
        <end position="196"/>
    </location>
</feature>
<evidence type="ECO:0000256" key="8">
    <source>
        <dbReference type="ARBA" id="ARBA00023277"/>
    </source>
</evidence>
<dbReference type="GO" id="GO:0005975">
    <property type="term" value="P:carbohydrate metabolic process"/>
    <property type="evidence" value="ECO:0007669"/>
    <property type="project" value="UniProtKB-UniRule"/>
</dbReference>
<evidence type="ECO:0000256" key="4">
    <source>
        <dbReference type="ARBA" id="ARBA00022490"/>
    </source>
</evidence>
<comment type="catalytic activity">
    <reaction evidence="1 9">
        <text>2 D-sedoheptulose 7-phosphate = D-glycero-alpha-D-manno-heptose 7-phosphate + D-glycero-beta-D-manno-heptose 7-phosphate</text>
        <dbReference type="Rhea" id="RHEA:27489"/>
        <dbReference type="ChEBI" id="CHEBI:57483"/>
        <dbReference type="ChEBI" id="CHEBI:60203"/>
        <dbReference type="ChEBI" id="CHEBI:60204"/>
        <dbReference type="EC" id="5.3.1.28"/>
    </reaction>
</comment>
<comment type="miscellaneous">
    <text evidence="9">The reaction produces a racemic mixture of D-glycero-alpha-D-manno-heptose 7-phosphate and D-glycero-beta-D-manno-heptose 7-phosphate.</text>
</comment>
<dbReference type="GO" id="GO:0005737">
    <property type="term" value="C:cytoplasm"/>
    <property type="evidence" value="ECO:0007669"/>
    <property type="project" value="UniProtKB-SubCell"/>
</dbReference>
<dbReference type="CDD" id="cd05006">
    <property type="entry name" value="SIS_GmhA"/>
    <property type="match status" value="1"/>
</dbReference>
<protein>
    <recommendedName>
        <fullName evidence="9">Phosphoheptose isomerase</fullName>
        <ecNumber evidence="9">5.3.1.28</ecNumber>
    </recommendedName>
    <alternativeName>
        <fullName evidence="9">Sedoheptulose 7-phosphate isomerase</fullName>
    </alternativeName>
</protein>
<accession>A0A7V2WSK4</accession>
<comment type="subcellular location">
    <subcellularLocation>
        <location evidence="2 9">Cytoplasm</location>
    </subcellularLocation>
</comment>
<evidence type="ECO:0000256" key="2">
    <source>
        <dbReference type="ARBA" id="ARBA00004496"/>
    </source>
</evidence>
<sequence>MSRRSALLNLWKEDLLSLLRLTIEREGDKLLEVSRRCIECLKGGGKLLIFGNGGSAADAQHVAAEFVNRFRMERTPLPAIALTTDTSILTSIGNDYDFVEIFSKQVRALARPVDMVLGISTSGNSPNVIKALDEARTIGAFTVLLAGEGGKGHSGTYDVVISVPSSDTPRIQEVHLFLEHTFCDLVERSYFGEDGNG</sequence>
<evidence type="ECO:0000313" key="11">
    <source>
        <dbReference type="EMBL" id="HFC46331.1"/>
    </source>
</evidence>
<comment type="caution">
    <text evidence="11">The sequence shown here is derived from an EMBL/GenBank/DDBJ whole genome shotgun (WGS) entry which is preliminary data.</text>
</comment>
<keyword evidence="5 9" id="KW-0479">Metal-binding</keyword>
<feature type="binding site" evidence="9">
    <location>
        <position position="65"/>
    </location>
    <ligand>
        <name>Zn(2+)</name>
        <dbReference type="ChEBI" id="CHEBI:29105"/>
    </ligand>
</feature>
<feature type="binding site" evidence="9">
    <location>
        <begin position="94"/>
        <end position="95"/>
    </location>
    <ligand>
        <name>substrate</name>
    </ligand>
</feature>
<dbReference type="Gene3D" id="3.40.50.10490">
    <property type="entry name" value="Glucose-6-phosphate isomerase like protein, domain 1"/>
    <property type="match status" value="1"/>
</dbReference>